<dbReference type="Proteomes" id="UP000311919">
    <property type="component" value="Unassembled WGS sequence"/>
</dbReference>
<evidence type="ECO:0000259" key="1">
    <source>
        <dbReference type="Pfam" id="PF24173"/>
    </source>
</evidence>
<gene>
    <name evidence="2" type="ORF">EWB00_009645</name>
</gene>
<keyword evidence="3" id="KW-1185">Reference proteome</keyword>
<sequence>MSYFDRCYLGKSIQLTSNFIFIKLKVDEIESYYETYSRLFAFSNGFDRSRTSVEILDVMSSFLYIICTKMPKCKLWSVISEECCLAIALSLNALFSSISYREVVCVYSPKRLPNIGYICSFLLDLILASFSN</sequence>
<dbReference type="AlphaFoldDB" id="A0A4Z2CM40"/>
<proteinExistence type="predicted"/>
<dbReference type="Pfam" id="PF24173">
    <property type="entry name" value="TPR_TTI1_N"/>
    <property type="match status" value="1"/>
</dbReference>
<organism evidence="2 3">
    <name type="scientific">Schistosoma japonicum</name>
    <name type="common">Blood fluke</name>
    <dbReference type="NCBI Taxonomy" id="6182"/>
    <lineage>
        <taxon>Eukaryota</taxon>
        <taxon>Metazoa</taxon>
        <taxon>Spiralia</taxon>
        <taxon>Lophotrochozoa</taxon>
        <taxon>Platyhelminthes</taxon>
        <taxon>Trematoda</taxon>
        <taxon>Digenea</taxon>
        <taxon>Strigeidida</taxon>
        <taxon>Schistosomatoidea</taxon>
        <taxon>Schistosomatidae</taxon>
        <taxon>Schistosoma</taxon>
    </lineage>
</organism>
<comment type="caution">
    <text evidence="2">The sequence shown here is derived from an EMBL/GenBank/DDBJ whole genome shotgun (WGS) entry which is preliminary data.</text>
</comment>
<evidence type="ECO:0000313" key="3">
    <source>
        <dbReference type="Proteomes" id="UP000311919"/>
    </source>
</evidence>
<feature type="domain" description="TTI1 N-terminal TPR" evidence="1">
    <location>
        <begin position="56"/>
        <end position="126"/>
    </location>
</feature>
<protein>
    <recommendedName>
        <fullName evidence="1">TTI1 N-terminal TPR domain-containing protein</fullName>
    </recommendedName>
</protein>
<name>A0A4Z2CM40_SCHJA</name>
<evidence type="ECO:0000313" key="2">
    <source>
        <dbReference type="EMBL" id="TNN05124.1"/>
    </source>
</evidence>
<reference evidence="2 3" key="1">
    <citation type="submission" date="2019-03" db="EMBL/GenBank/DDBJ databases">
        <title>An improved genome assembly of the fluke Schistosoma japonicum.</title>
        <authorList>
            <person name="Hu W."/>
            <person name="Luo F."/>
            <person name="Yin M."/>
            <person name="Mo X."/>
            <person name="Sun C."/>
            <person name="Wu Q."/>
            <person name="Zhu B."/>
            <person name="Xiang M."/>
            <person name="Wang J."/>
            <person name="Wang Y."/>
            <person name="Zhang T."/>
            <person name="Xu B."/>
            <person name="Zheng H."/>
            <person name="Feng Z."/>
        </authorList>
    </citation>
    <scope>NUCLEOTIDE SEQUENCE [LARGE SCALE GENOMIC DNA]</scope>
    <source>
        <strain evidence="2">HuSjv2</strain>
        <tissue evidence="2">Worms</tissue>
    </source>
</reference>
<accession>A0A4Z2CM40</accession>
<dbReference type="InterPro" id="IPR057566">
    <property type="entry name" value="TPR_TTI1_N"/>
</dbReference>
<dbReference type="EMBL" id="SKCS01000594">
    <property type="protein sequence ID" value="TNN05124.1"/>
    <property type="molecule type" value="Genomic_DNA"/>
</dbReference>